<keyword evidence="4" id="KW-1185">Reference proteome</keyword>
<dbReference type="EMBL" id="BAABIQ010000035">
    <property type="protein sequence ID" value="GAA4794253.1"/>
    <property type="molecule type" value="Genomic_DNA"/>
</dbReference>
<dbReference type="PANTHER" id="PTHR34220:SF7">
    <property type="entry name" value="SENSOR HISTIDINE KINASE YPDA"/>
    <property type="match status" value="1"/>
</dbReference>
<dbReference type="Proteomes" id="UP001501411">
    <property type="component" value="Unassembled WGS sequence"/>
</dbReference>
<evidence type="ECO:0000313" key="3">
    <source>
        <dbReference type="EMBL" id="GAA4794253.1"/>
    </source>
</evidence>
<organism evidence="3 4">
    <name type="scientific">Olivibacter ginsenosidimutans</name>
    <dbReference type="NCBI Taxonomy" id="1176537"/>
    <lineage>
        <taxon>Bacteria</taxon>
        <taxon>Pseudomonadati</taxon>
        <taxon>Bacteroidota</taxon>
        <taxon>Sphingobacteriia</taxon>
        <taxon>Sphingobacteriales</taxon>
        <taxon>Sphingobacteriaceae</taxon>
        <taxon>Olivibacter</taxon>
    </lineage>
</organism>
<feature type="domain" description="Signal transduction histidine kinase internal region" evidence="2">
    <location>
        <begin position="161"/>
        <end position="236"/>
    </location>
</feature>
<dbReference type="InterPro" id="IPR010559">
    <property type="entry name" value="Sig_transdc_His_kin_internal"/>
</dbReference>
<dbReference type="SUPFAM" id="SSF55874">
    <property type="entry name" value="ATPase domain of HSP90 chaperone/DNA topoisomerase II/histidine kinase"/>
    <property type="match status" value="1"/>
</dbReference>
<feature type="transmembrane region" description="Helical" evidence="1">
    <location>
        <begin position="9"/>
        <end position="28"/>
    </location>
</feature>
<dbReference type="InterPro" id="IPR036890">
    <property type="entry name" value="HATPase_C_sf"/>
</dbReference>
<reference evidence="4" key="1">
    <citation type="journal article" date="2019" name="Int. J. Syst. Evol. Microbiol.">
        <title>The Global Catalogue of Microorganisms (GCM) 10K type strain sequencing project: providing services to taxonomists for standard genome sequencing and annotation.</title>
        <authorList>
            <consortium name="The Broad Institute Genomics Platform"/>
            <consortium name="The Broad Institute Genome Sequencing Center for Infectious Disease"/>
            <person name="Wu L."/>
            <person name="Ma J."/>
        </authorList>
    </citation>
    <scope>NUCLEOTIDE SEQUENCE [LARGE SCALE GENOMIC DNA]</scope>
    <source>
        <strain evidence="4">JCM 18200</strain>
    </source>
</reference>
<accession>A0ABP9BEC1</accession>
<feature type="transmembrane region" description="Helical" evidence="1">
    <location>
        <begin position="48"/>
        <end position="64"/>
    </location>
</feature>
<comment type="caution">
    <text evidence="3">The sequence shown here is derived from an EMBL/GenBank/DDBJ whole genome shotgun (WGS) entry which is preliminary data.</text>
</comment>
<dbReference type="GO" id="GO:0016301">
    <property type="term" value="F:kinase activity"/>
    <property type="evidence" value="ECO:0007669"/>
    <property type="project" value="UniProtKB-KW"/>
</dbReference>
<evidence type="ECO:0000259" key="2">
    <source>
        <dbReference type="Pfam" id="PF06580"/>
    </source>
</evidence>
<feature type="transmembrane region" description="Helical" evidence="1">
    <location>
        <begin position="76"/>
        <end position="98"/>
    </location>
</feature>
<evidence type="ECO:0000313" key="4">
    <source>
        <dbReference type="Proteomes" id="UP001501411"/>
    </source>
</evidence>
<feature type="transmembrane region" description="Helical" evidence="1">
    <location>
        <begin position="118"/>
        <end position="140"/>
    </location>
</feature>
<keyword evidence="1" id="KW-1133">Transmembrane helix</keyword>
<keyword evidence="3" id="KW-0808">Transferase</keyword>
<dbReference type="Pfam" id="PF06580">
    <property type="entry name" value="His_kinase"/>
    <property type="match status" value="1"/>
</dbReference>
<name>A0ABP9BEC1_9SPHI</name>
<keyword evidence="1" id="KW-0812">Transmembrane</keyword>
<gene>
    <name evidence="3" type="ORF">GCM10023231_23270</name>
</gene>
<proteinExistence type="predicted"/>
<keyword evidence="3" id="KW-0418">Kinase</keyword>
<dbReference type="InterPro" id="IPR050640">
    <property type="entry name" value="Bact_2-comp_sensor_kinase"/>
</dbReference>
<dbReference type="RefSeq" id="WP_345231958.1">
    <property type="nucleotide sequence ID" value="NZ_BAABIQ010000035.1"/>
</dbReference>
<keyword evidence="1" id="KW-0472">Membrane</keyword>
<dbReference type="Gene3D" id="3.30.565.10">
    <property type="entry name" value="Histidine kinase-like ATPase, C-terminal domain"/>
    <property type="match status" value="1"/>
</dbReference>
<dbReference type="PANTHER" id="PTHR34220">
    <property type="entry name" value="SENSOR HISTIDINE KINASE YPDA"/>
    <property type="match status" value="1"/>
</dbReference>
<evidence type="ECO:0000256" key="1">
    <source>
        <dbReference type="SAM" id="Phobius"/>
    </source>
</evidence>
<sequence length="351" mass="41232">MYRLNRKTIWIIFTHLLLWGLLGFLLLFYPPLTWGIKLPPVFWAKQSYVILSLGIIFYANYLFFTPKLLFSQRSALFILWLLVAIAFEQYIVFGIDQWLNFHEIMATVRQRPPRHPDIIDGFMLMMTLLVLGISTSIAAVRQWQRDVQLKEALQRQQIASELSFLKAQINPHFFFNTLNTIYALSYNDVELSRQALHKLSRMMRYLLYETQQHQTSLVQELKFMKDHIELMQLRLHPNNEVIYRELTLTRDYTIAPMLLLPFVENAFKHGIRATKPSSIIIDVRLEQNTLYLEVSNTLHEGSTPAMEEGSGIGLQNTKRRLNLLYPNKHKLTIEKSTDHSIYQVKLMLTLS</sequence>
<protein>
    <submittedName>
        <fullName evidence="3">Histidine kinase</fullName>
    </submittedName>
</protein>